<dbReference type="Proteomes" id="UP000183567">
    <property type="component" value="Unassembled WGS sequence"/>
</dbReference>
<feature type="transmembrane region" description="Helical" evidence="6">
    <location>
        <begin position="171"/>
        <end position="193"/>
    </location>
</feature>
<evidence type="ECO:0000256" key="2">
    <source>
        <dbReference type="ARBA" id="ARBA00022448"/>
    </source>
</evidence>
<feature type="transmembrane region" description="Helical" evidence="6">
    <location>
        <begin position="112"/>
        <end position="131"/>
    </location>
</feature>
<keyword evidence="5 6" id="KW-0472">Membrane</keyword>
<evidence type="ECO:0000256" key="1">
    <source>
        <dbReference type="ARBA" id="ARBA00004141"/>
    </source>
</evidence>
<keyword evidence="8" id="KW-1185">Reference proteome</keyword>
<feature type="transmembrane region" description="Helical" evidence="6">
    <location>
        <begin position="282"/>
        <end position="303"/>
    </location>
</feature>
<keyword evidence="4 6" id="KW-1133">Transmembrane helix</keyword>
<comment type="subcellular location">
    <subcellularLocation>
        <location evidence="1">Membrane</location>
        <topology evidence="1">Multi-pass membrane protein</topology>
    </subcellularLocation>
</comment>
<evidence type="ECO:0000256" key="6">
    <source>
        <dbReference type="SAM" id="Phobius"/>
    </source>
</evidence>
<dbReference type="Gene3D" id="1.20.1250.20">
    <property type="entry name" value="MFS general substrate transporter like domains"/>
    <property type="match status" value="1"/>
</dbReference>
<dbReference type="GO" id="GO:0016020">
    <property type="term" value="C:membrane"/>
    <property type="evidence" value="ECO:0007669"/>
    <property type="project" value="UniProtKB-SubCell"/>
</dbReference>
<dbReference type="FunFam" id="1.20.1250.20:FF:000057">
    <property type="entry name" value="MFS general substrate transporter"/>
    <property type="match status" value="1"/>
</dbReference>
<feature type="transmembrane region" description="Helical" evidence="6">
    <location>
        <begin position="205"/>
        <end position="227"/>
    </location>
</feature>
<dbReference type="EMBL" id="LVVM01001043">
    <property type="protein sequence ID" value="OJA19422.1"/>
    <property type="molecule type" value="Genomic_DNA"/>
</dbReference>
<dbReference type="Pfam" id="PF07690">
    <property type="entry name" value="MFS_1"/>
    <property type="match status" value="1"/>
</dbReference>
<evidence type="ECO:0000256" key="5">
    <source>
        <dbReference type="ARBA" id="ARBA00023136"/>
    </source>
</evidence>
<dbReference type="AlphaFoldDB" id="A0A1J8QCP0"/>
<accession>A0A1J8QCP0</accession>
<evidence type="ECO:0000256" key="4">
    <source>
        <dbReference type="ARBA" id="ARBA00022989"/>
    </source>
</evidence>
<gene>
    <name evidence="7" type="ORF">AZE42_02257</name>
</gene>
<dbReference type="InterPro" id="IPR011701">
    <property type="entry name" value="MFS"/>
</dbReference>
<protein>
    <recommendedName>
        <fullName evidence="9">Major facilitator superfamily (MFS) profile domain-containing protein</fullName>
    </recommendedName>
</protein>
<dbReference type="OrthoDB" id="2985014at2759"/>
<keyword evidence="3 6" id="KW-0812">Transmembrane</keyword>
<feature type="transmembrane region" description="Helical" evidence="6">
    <location>
        <begin position="137"/>
        <end position="159"/>
    </location>
</feature>
<evidence type="ECO:0008006" key="9">
    <source>
        <dbReference type="Google" id="ProtNLM"/>
    </source>
</evidence>
<comment type="caution">
    <text evidence="7">The sequence shown here is derived from an EMBL/GenBank/DDBJ whole genome shotgun (WGS) entry which is preliminary data.</text>
</comment>
<proteinExistence type="predicted"/>
<dbReference type="SUPFAM" id="SSF103473">
    <property type="entry name" value="MFS general substrate transporter"/>
    <property type="match status" value="1"/>
</dbReference>
<dbReference type="PANTHER" id="PTHR43791">
    <property type="entry name" value="PERMEASE-RELATED"/>
    <property type="match status" value="1"/>
</dbReference>
<evidence type="ECO:0000313" key="8">
    <source>
        <dbReference type="Proteomes" id="UP000183567"/>
    </source>
</evidence>
<reference evidence="7 8" key="1">
    <citation type="submission" date="2016-03" db="EMBL/GenBank/DDBJ databases">
        <title>Comparative genomics of the ectomycorrhizal sister species Rhizopogon vinicolor and Rhizopogon vesiculosus (Basidiomycota: Boletales) reveals a divergence of the mating type B locus.</title>
        <authorList>
            <person name="Mujic A.B."/>
            <person name="Kuo A."/>
            <person name="Tritt A."/>
            <person name="Lipzen A."/>
            <person name="Chen C."/>
            <person name="Johnson J."/>
            <person name="Sharma A."/>
            <person name="Barry K."/>
            <person name="Grigoriev I.V."/>
            <person name="Spatafora J.W."/>
        </authorList>
    </citation>
    <scope>NUCLEOTIDE SEQUENCE [LARGE SCALE GENOMIC DNA]</scope>
    <source>
        <strain evidence="7 8">AM-OR11-056</strain>
    </source>
</reference>
<evidence type="ECO:0000313" key="7">
    <source>
        <dbReference type="EMBL" id="OJA19422.1"/>
    </source>
</evidence>
<feature type="transmembrane region" description="Helical" evidence="6">
    <location>
        <begin position="46"/>
        <end position="62"/>
    </location>
</feature>
<feature type="transmembrane region" description="Helical" evidence="6">
    <location>
        <begin position="82"/>
        <end position="100"/>
    </location>
</feature>
<feature type="transmembrane region" description="Helical" evidence="6">
    <location>
        <begin position="309"/>
        <end position="331"/>
    </location>
</feature>
<name>A0A1J8QCP0_9AGAM</name>
<organism evidence="7 8">
    <name type="scientific">Rhizopogon vesiculosus</name>
    <dbReference type="NCBI Taxonomy" id="180088"/>
    <lineage>
        <taxon>Eukaryota</taxon>
        <taxon>Fungi</taxon>
        <taxon>Dikarya</taxon>
        <taxon>Basidiomycota</taxon>
        <taxon>Agaricomycotina</taxon>
        <taxon>Agaricomycetes</taxon>
        <taxon>Agaricomycetidae</taxon>
        <taxon>Boletales</taxon>
        <taxon>Suillineae</taxon>
        <taxon>Rhizopogonaceae</taxon>
        <taxon>Rhizopogon</taxon>
    </lineage>
</organism>
<sequence>MSHYRPLLDAGDYSPHYGASGNDSDGPTLPYIHKESRPEKRLLRKLDLRVAFLVLIYIMNYMDCNNVAAARLRGFEEDLNMTGNQFNTLISILYLGYVFIQVPSSHKKPSIYLSSCMAIWGTITILTGASETYHTPLILRFSLGFVEAVFFPGAVFLLSRWYKRDELGLRTALLTCGSSISNAFSTLAASGILAGLNGKLGFSAWRWLFVVEGILTIVVAVSAIWILPDFPSTPSVWLTPDEHTLAKQRMEEDTAAGDEYQVKPMEYYSGLAKALVDWRVRWLGLTLCSMNASLSFGIFFPTLSATMGYNATISLLLCAPPWILGTATSFLVARHSDATGDRFWHITNPLLVGIVGYIIAISTMNTAVRYLSLCGSYLLRSAIPQAYVLGEVETRRSRRTNKLDGDIWQHRRIVLLAVQLGTFIRELVSHVHLDKRHMYCDVLGI</sequence>
<dbReference type="GO" id="GO:0022857">
    <property type="term" value="F:transmembrane transporter activity"/>
    <property type="evidence" value="ECO:0007669"/>
    <property type="project" value="InterPro"/>
</dbReference>
<dbReference type="InterPro" id="IPR036259">
    <property type="entry name" value="MFS_trans_sf"/>
</dbReference>
<evidence type="ECO:0000256" key="3">
    <source>
        <dbReference type="ARBA" id="ARBA00022692"/>
    </source>
</evidence>
<feature type="transmembrane region" description="Helical" evidence="6">
    <location>
        <begin position="343"/>
        <end position="364"/>
    </location>
</feature>
<keyword evidence="2" id="KW-0813">Transport</keyword>
<dbReference type="PANTHER" id="PTHR43791:SF6">
    <property type="entry name" value="TRANSPORTER, PUTATIVE (AFU_ORTHOLOGUE AFUA_1G16690)-RELATED"/>
    <property type="match status" value="1"/>
</dbReference>